<keyword evidence="1" id="KW-0472">Membrane</keyword>
<gene>
    <name evidence="4" type="ORF">DWU89_04355</name>
    <name evidence="3" type="ORF">H8784_04290</name>
</gene>
<evidence type="ECO:0000259" key="2">
    <source>
        <dbReference type="Pfam" id="PF03544"/>
    </source>
</evidence>
<keyword evidence="1" id="KW-0812">Transmembrane</keyword>
<organism evidence="4 5">
    <name type="scientific">Parabacteroides acidifaciens</name>
    <dbReference type="NCBI Taxonomy" id="2290935"/>
    <lineage>
        <taxon>Bacteria</taxon>
        <taxon>Pseudomonadati</taxon>
        <taxon>Bacteroidota</taxon>
        <taxon>Bacteroidia</taxon>
        <taxon>Bacteroidales</taxon>
        <taxon>Tannerellaceae</taxon>
        <taxon>Parabacteroides</taxon>
    </lineage>
</organism>
<reference evidence="3 6" key="2">
    <citation type="submission" date="2020-08" db="EMBL/GenBank/DDBJ databases">
        <title>Genome public.</title>
        <authorList>
            <person name="Liu C."/>
            <person name="Sun Q."/>
        </authorList>
    </citation>
    <scope>NUCLEOTIDE SEQUENCE [LARGE SCALE GENOMIC DNA]</scope>
    <source>
        <strain evidence="3 6">426_9</strain>
    </source>
</reference>
<comment type="caution">
    <text evidence="4">The sequence shown here is derived from an EMBL/GenBank/DDBJ whole genome shotgun (WGS) entry which is preliminary data.</text>
</comment>
<dbReference type="Gene3D" id="3.30.1150.10">
    <property type="match status" value="1"/>
</dbReference>
<dbReference type="AlphaFoldDB" id="A0A3D8HHN7"/>
<evidence type="ECO:0000313" key="4">
    <source>
        <dbReference type="EMBL" id="RDU50418.1"/>
    </source>
</evidence>
<protein>
    <submittedName>
        <fullName evidence="3">Energy transducer TonB</fullName>
    </submittedName>
</protein>
<feature type="transmembrane region" description="Helical" evidence="1">
    <location>
        <begin position="29"/>
        <end position="49"/>
    </location>
</feature>
<evidence type="ECO:0000256" key="1">
    <source>
        <dbReference type="SAM" id="Phobius"/>
    </source>
</evidence>
<sequence>MKDEINENEVYFLGQDRPIPKNSFSKWKVVIGMIVIIALSIAGSLTWSFHKGGKAVPVLEGEILDTVSILPQGSKMPRFNGTDDMSAFMDWVCKHLVYPKGVETEKELVVVSFIIRTDGKLGGFNIRKAPRNKAFEEAVITLLEQSPEWEPAELPNGKKVNMKYTLPVLFRNE</sequence>
<accession>A0A3D8HHN7</accession>
<keyword evidence="1" id="KW-1133">Transmembrane helix</keyword>
<name>A0A3D8HHN7_9BACT</name>
<dbReference type="GO" id="GO:0055085">
    <property type="term" value="P:transmembrane transport"/>
    <property type="evidence" value="ECO:0007669"/>
    <property type="project" value="InterPro"/>
</dbReference>
<dbReference type="Proteomes" id="UP000629596">
    <property type="component" value="Unassembled WGS sequence"/>
</dbReference>
<dbReference type="Pfam" id="PF03544">
    <property type="entry name" value="TonB_C"/>
    <property type="match status" value="1"/>
</dbReference>
<proteinExistence type="predicted"/>
<feature type="domain" description="TonB C-terminal" evidence="2">
    <location>
        <begin position="109"/>
        <end position="171"/>
    </location>
</feature>
<evidence type="ECO:0000313" key="3">
    <source>
        <dbReference type="EMBL" id="MBC8600938.1"/>
    </source>
</evidence>
<dbReference type="EMBL" id="QREV01000006">
    <property type="protein sequence ID" value="RDU50418.1"/>
    <property type="molecule type" value="Genomic_DNA"/>
</dbReference>
<evidence type="ECO:0000313" key="6">
    <source>
        <dbReference type="Proteomes" id="UP000629596"/>
    </source>
</evidence>
<dbReference type="SUPFAM" id="SSF74653">
    <property type="entry name" value="TolA/TonB C-terminal domain"/>
    <property type="match status" value="1"/>
</dbReference>
<dbReference type="InterPro" id="IPR037682">
    <property type="entry name" value="TonB_C"/>
</dbReference>
<dbReference type="RefSeq" id="WP_115498456.1">
    <property type="nucleotide sequence ID" value="NZ_JACRTI010000006.1"/>
</dbReference>
<dbReference type="Proteomes" id="UP000256321">
    <property type="component" value="Unassembled WGS sequence"/>
</dbReference>
<reference evidence="4 5" key="1">
    <citation type="submission" date="2018-07" db="EMBL/GenBank/DDBJ databases">
        <title>Parabacteroides acidifaciens nov. sp., isolated from human feces.</title>
        <authorList>
            <person name="Wang Y.J."/>
        </authorList>
    </citation>
    <scope>NUCLEOTIDE SEQUENCE [LARGE SCALE GENOMIC DNA]</scope>
    <source>
        <strain evidence="4 5">426-9</strain>
    </source>
</reference>
<dbReference type="EMBL" id="JACRTI010000006">
    <property type="protein sequence ID" value="MBC8600938.1"/>
    <property type="molecule type" value="Genomic_DNA"/>
</dbReference>
<keyword evidence="6" id="KW-1185">Reference proteome</keyword>
<evidence type="ECO:0000313" key="5">
    <source>
        <dbReference type="Proteomes" id="UP000256321"/>
    </source>
</evidence>